<organism evidence="1 2">
    <name type="scientific">Dioscorea alata</name>
    <name type="common">Purple yam</name>
    <dbReference type="NCBI Taxonomy" id="55571"/>
    <lineage>
        <taxon>Eukaryota</taxon>
        <taxon>Viridiplantae</taxon>
        <taxon>Streptophyta</taxon>
        <taxon>Embryophyta</taxon>
        <taxon>Tracheophyta</taxon>
        <taxon>Spermatophyta</taxon>
        <taxon>Magnoliopsida</taxon>
        <taxon>Liliopsida</taxon>
        <taxon>Dioscoreales</taxon>
        <taxon>Dioscoreaceae</taxon>
        <taxon>Dioscorea</taxon>
    </lineage>
</organism>
<reference evidence="2" key="1">
    <citation type="journal article" date="2022" name="Nat. Commun.">
        <title>Chromosome evolution and the genetic basis of agronomically important traits in greater yam.</title>
        <authorList>
            <person name="Bredeson J.V."/>
            <person name="Lyons J.B."/>
            <person name="Oniyinde I.O."/>
            <person name="Okereke N.R."/>
            <person name="Kolade O."/>
            <person name="Nnabue I."/>
            <person name="Nwadili C.O."/>
            <person name="Hribova E."/>
            <person name="Parker M."/>
            <person name="Nwogha J."/>
            <person name="Shu S."/>
            <person name="Carlson J."/>
            <person name="Kariba R."/>
            <person name="Muthemba S."/>
            <person name="Knop K."/>
            <person name="Barton G.J."/>
            <person name="Sherwood A.V."/>
            <person name="Lopez-Montes A."/>
            <person name="Asiedu R."/>
            <person name="Jamnadass R."/>
            <person name="Muchugi A."/>
            <person name="Goodstein D."/>
            <person name="Egesi C.N."/>
            <person name="Featherston J."/>
            <person name="Asfaw A."/>
            <person name="Simpson G.G."/>
            <person name="Dolezel J."/>
            <person name="Hendre P.S."/>
            <person name="Van Deynze A."/>
            <person name="Kumar P.L."/>
            <person name="Obidiegwu J.E."/>
            <person name="Bhattacharjee R."/>
            <person name="Rokhsar D.S."/>
        </authorList>
    </citation>
    <scope>NUCLEOTIDE SEQUENCE [LARGE SCALE GENOMIC DNA]</scope>
    <source>
        <strain evidence="2">cv. TDa95/00328</strain>
    </source>
</reference>
<evidence type="ECO:0000313" key="1">
    <source>
        <dbReference type="EMBL" id="KAH7653603.1"/>
    </source>
</evidence>
<dbReference type="EMBL" id="CM037029">
    <property type="protein sequence ID" value="KAH7653603.1"/>
    <property type="molecule type" value="Genomic_DNA"/>
</dbReference>
<keyword evidence="2" id="KW-1185">Reference proteome</keyword>
<accession>A0ACB7TZU7</accession>
<sequence length="339" mass="38713">MSSPWSSSLSPQFLSLVADQLNVIAHVRFRSVCSHWRKSTNPRPKDPLIILCDTDLDQSQEEKPIKALSFFDMVSKDIIPFPETISEDISSEDISNSHFLGASHGYIALGCYDPQLKILLMNPFTGYVNKLPRFLDQDVAAGGRILLSDSPMAPQLNPTVVYHTTNSSRVFFMRIHDNRWHRLILPGAPEDIITSGGIFYVNYGPQLFVLNFNAIYSIPSGPVPQKYPCLFPNWVSPNLKFLVNSSNKLFVTCTMSFQRKDFQFLALEFNRPDLVPAYVGHLGQYCYPLLVPENHCPFHIVTVLAYHHYALFSWLSKFWSDVVHRWEPVGWIFPDLNMP</sequence>
<gene>
    <name evidence="1" type="ORF">IHE45_19G090200</name>
</gene>
<protein>
    <submittedName>
        <fullName evidence="1">PH-like domain-containing protein</fullName>
    </submittedName>
</protein>
<proteinExistence type="predicted"/>
<evidence type="ECO:0000313" key="2">
    <source>
        <dbReference type="Proteomes" id="UP000827976"/>
    </source>
</evidence>
<comment type="caution">
    <text evidence="1">The sequence shown here is derived from an EMBL/GenBank/DDBJ whole genome shotgun (WGS) entry which is preliminary data.</text>
</comment>
<name>A0ACB7TZU7_DIOAL</name>
<dbReference type="Proteomes" id="UP000827976">
    <property type="component" value="Chromosome 19"/>
</dbReference>